<accession>A0A560H284</accession>
<dbReference type="InterPro" id="IPR058982">
    <property type="entry name" value="Beta-barrel_AprE"/>
</dbReference>
<keyword evidence="3" id="KW-1185">Reference proteome</keyword>
<dbReference type="Pfam" id="PF26002">
    <property type="entry name" value="Beta-barrel_AprE"/>
    <property type="match status" value="1"/>
</dbReference>
<evidence type="ECO:0000259" key="1">
    <source>
        <dbReference type="Pfam" id="PF26002"/>
    </source>
</evidence>
<dbReference type="AlphaFoldDB" id="A0A560H284"/>
<dbReference type="EMBL" id="VITR01000009">
    <property type="protein sequence ID" value="TWB40398.1"/>
    <property type="molecule type" value="Genomic_DNA"/>
</dbReference>
<feature type="domain" description="AprE-like beta-barrel" evidence="1">
    <location>
        <begin position="2"/>
        <end position="76"/>
    </location>
</feature>
<dbReference type="Proteomes" id="UP000315751">
    <property type="component" value="Unassembled WGS sequence"/>
</dbReference>
<organism evidence="2 3">
    <name type="scientific">Nitrospirillum amazonense</name>
    <dbReference type="NCBI Taxonomy" id="28077"/>
    <lineage>
        <taxon>Bacteria</taxon>
        <taxon>Pseudomonadati</taxon>
        <taxon>Pseudomonadota</taxon>
        <taxon>Alphaproteobacteria</taxon>
        <taxon>Rhodospirillales</taxon>
        <taxon>Azospirillaceae</taxon>
        <taxon>Nitrospirillum</taxon>
    </lineage>
</organism>
<protein>
    <recommendedName>
        <fullName evidence="1">AprE-like beta-barrel domain-containing protein</fullName>
    </recommendedName>
</protein>
<proteinExistence type="predicted"/>
<sequence length="103" mass="11590">MRLRIDAFPYQRFGTVQGRVTQISRATYRNGELLAPITLKEPVYRVTVSLERTSINAYGEKRSLASGMTLTGDVVTDRLHFIDWVLDPLRAIRARAVVDGPKG</sequence>
<evidence type="ECO:0000313" key="3">
    <source>
        <dbReference type="Proteomes" id="UP000315751"/>
    </source>
</evidence>
<name>A0A560H284_9PROT</name>
<comment type="caution">
    <text evidence="2">The sequence shown here is derived from an EMBL/GenBank/DDBJ whole genome shotgun (WGS) entry which is preliminary data.</text>
</comment>
<gene>
    <name evidence="2" type="ORF">FBZ90_1091</name>
</gene>
<reference evidence="2 3" key="1">
    <citation type="submission" date="2019-06" db="EMBL/GenBank/DDBJ databases">
        <title>Genomic Encyclopedia of Type Strains, Phase IV (KMG-V): Genome sequencing to study the core and pangenomes of soil and plant-associated prokaryotes.</title>
        <authorList>
            <person name="Whitman W."/>
        </authorList>
    </citation>
    <scope>NUCLEOTIDE SEQUENCE [LARGE SCALE GENOMIC DNA]</scope>
    <source>
        <strain evidence="2 3">BR 11622</strain>
    </source>
</reference>
<evidence type="ECO:0000313" key="2">
    <source>
        <dbReference type="EMBL" id="TWB40398.1"/>
    </source>
</evidence>